<accession>A0A8K0UGD0</accession>
<name>A0A8K0UGD0_9AGAR</name>
<evidence type="ECO:0000259" key="2">
    <source>
        <dbReference type="Pfam" id="PF20152"/>
    </source>
</evidence>
<reference evidence="3" key="1">
    <citation type="journal article" date="2021" name="New Phytol.">
        <title>Evolutionary innovations through gain and loss of genes in the ectomycorrhizal Boletales.</title>
        <authorList>
            <person name="Wu G."/>
            <person name="Miyauchi S."/>
            <person name="Morin E."/>
            <person name="Kuo A."/>
            <person name="Drula E."/>
            <person name="Varga T."/>
            <person name="Kohler A."/>
            <person name="Feng B."/>
            <person name="Cao Y."/>
            <person name="Lipzen A."/>
            <person name="Daum C."/>
            <person name="Hundley H."/>
            <person name="Pangilinan J."/>
            <person name="Johnson J."/>
            <person name="Barry K."/>
            <person name="LaButti K."/>
            <person name="Ng V."/>
            <person name="Ahrendt S."/>
            <person name="Min B."/>
            <person name="Choi I.G."/>
            <person name="Park H."/>
            <person name="Plett J.M."/>
            <person name="Magnuson J."/>
            <person name="Spatafora J.W."/>
            <person name="Nagy L.G."/>
            <person name="Henrissat B."/>
            <person name="Grigoriev I.V."/>
            <person name="Yang Z.L."/>
            <person name="Xu J."/>
            <person name="Martin F.M."/>
        </authorList>
    </citation>
    <scope>NUCLEOTIDE SEQUENCE</scope>
    <source>
        <strain evidence="3">KKN 215</strain>
    </source>
</reference>
<keyword evidence="1" id="KW-0812">Transmembrane</keyword>
<feature type="transmembrane region" description="Helical" evidence="1">
    <location>
        <begin position="168"/>
        <end position="189"/>
    </location>
</feature>
<dbReference type="Proteomes" id="UP000813824">
    <property type="component" value="Unassembled WGS sequence"/>
</dbReference>
<sequence>MDPALPPPTTFMGKLILMIYATLPLYGIYLAQLFAYTLTFVGELRDSWYLRANVILLTILETFHTVVMIHFAYHYSITSASDPAMLFEITWSGPLITLCESVMVVIVHSFYIRRIYIMSKRNLWLVTFLVTLLIARSVVSVYVTAYLYLEENFISFHANSTVKLIVPISLSLLVVADFCVASTMVYYLYQGRSGTTRGDHLVNTLIIYIVNTGFITVIFSFAVVMSFVLQGQQLTFAGPLVIVTKLYANAVLGSLNMRTYLRDPFGMSSTEDISMMSFYKTQASRDSTMVQSTQLPAPEAYPHIPVAGFDEHGIPTGTSKIRS</sequence>
<evidence type="ECO:0000256" key="1">
    <source>
        <dbReference type="SAM" id="Phobius"/>
    </source>
</evidence>
<dbReference type="PANTHER" id="PTHR40465">
    <property type="entry name" value="CHROMOSOME 1, WHOLE GENOME SHOTGUN SEQUENCE"/>
    <property type="match status" value="1"/>
</dbReference>
<proteinExistence type="predicted"/>
<evidence type="ECO:0000313" key="3">
    <source>
        <dbReference type="EMBL" id="KAH8088909.1"/>
    </source>
</evidence>
<keyword evidence="1" id="KW-0472">Membrane</keyword>
<dbReference type="InterPro" id="IPR045339">
    <property type="entry name" value="DUF6534"/>
</dbReference>
<feature type="domain" description="DUF6534" evidence="2">
    <location>
        <begin position="174"/>
        <end position="259"/>
    </location>
</feature>
<keyword evidence="1" id="KW-1133">Transmembrane helix</keyword>
<gene>
    <name evidence="3" type="ORF">BXZ70DRAFT_499395</name>
</gene>
<dbReference type="PANTHER" id="PTHR40465:SF1">
    <property type="entry name" value="DUF6534 DOMAIN-CONTAINING PROTEIN"/>
    <property type="match status" value="1"/>
</dbReference>
<feature type="transmembrane region" description="Helical" evidence="1">
    <location>
        <begin position="91"/>
        <end position="111"/>
    </location>
</feature>
<dbReference type="OrthoDB" id="3270417at2759"/>
<dbReference type="Pfam" id="PF20152">
    <property type="entry name" value="DUF6534"/>
    <property type="match status" value="1"/>
</dbReference>
<feature type="transmembrane region" description="Helical" evidence="1">
    <location>
        <begin position="234"/>
        <end position="252"/>
    </location>
</feature>
<feature type="transmembrane region" description="Helical" evidence="1">
    <location>
        <begin position="123"/>
        <end position="148"/>
    </location>
</feature>
<organism evidence="3 4">
    <name type="scientific">Cristinia sonorae</name>
    <dbReference type="NCBI Taxonomy" id="1940300"/>
    <lineage>
        <taxon>Eukaryota</taxon>
        <taxon>Fungi</taxon>
        <taxon>Dikarya</taxon>
        <taxon>Basidiomycota</taxon>
        <taxon>Agaricomycotina</taxon>
        <taxon>Agaricomycetes</taxon>
        <taxon>Agaricomycetidae</taxon>
        <taxon>Agaricales</taxon>
        <taxon>Pleurotineae</taxon>
        <taxon>Stephanosporaceae</taxon>
        <taxon>Cristinia</taxon>
    </lineage>
</organism>
<feature type="transmembrane region" description="Helical" evidence="1">
    <location>
        <begin position="48"/>
        <end position="71"/>
    </location>
</feature>
<feature type="transmembrane region" description="Helical" evidence="1">
    <location>
        <begin position="15"/>
        <end position="36"/>
    </location>
</feature>
<feature type="transmembrane region" description="Helical" evidence="1">
    <location>
        <begin position="201"/>
        <end position="228"/>
    </location>
</feature>
<dbReference type="EMBL" id="JAEVFJ010000039">
    <property type="protein sequence ID" value="KAH8088909.1"/>
    <property type="molecule type" value="Genomic_DNA"/>
</dbReference>
<keyword evidence="4" id="KW-1185">Reference proteome</keyword>
<protein>
    <recommendedName>
        <fullName evidence="2">DUF6534 domain-containing protein</fullName>
    </recommendedName>
</protein>
<dbReference type="AlphaFoldDB" id="A0A8K0UGD0"/>
<evidence type="ECO:0000313" key="4">
    <source>
        <dbReference type="Proteomes" id="UP000813824"/>
    </source>
</evidence>
<comment type="caution">
    <text evidence="3">The sequence shown here is derived from an EMBL/GenBank/DDBJ whole genome shotgun (WGS) entry which is preliminary data.</text>
</comment>